<dbReference type="InterPro" id="IPR002048">
    <property type="entry name" value="EF_hand_dom"/>
</dbReference>
<dbReference type="Proteomes" id="UP000274131">
    <property type="component" value="Unassembled WGS sequence"/>
</dbReference>
<dbReference type="InterPro" id="IPR011992">
    <property type="entry name" value="EF-hand-dom_pair"/>
</dbReference>
<evidence type="ECO:0000259" key="5">
    <source>
        <dbReference type="PROSITE" id="PS50222"/>
    </source>
</evidence>
<name>A0A0N4VGD5_ENTVE</name>
<dbReference type="AlphaFoldDB" id="A0A0N4VGD5"/>
<keyword evidence="2" id="KW-0677">Repeat</keyword>
<dbReference type="InterPro" id="IPR052110">
    <property type="entry name" value="MCFD2-like"/>
</dbReference>
<feature type="domain" description="EF-hand" evidence="5">
    <location>
        <begin position="85"/>
        <end position="117"/>
    </location>
</feature>
<dbReference type="OrthoDB" id="289247at2759"/>
<dbReference type="Pfam" id="PF13499">
    <property type="entry name" value="EF-hand_7"/>
    <property type="match status" value="1"/>
</dbReference>
<dbReference type="PANTHER" id="PTHR23104:SF12">
    <property type="entry name" value="EF-HAND DOMAIN-CONTAINING PROTEIN"/>
    <property type="match status" value="1"/>
</dbReference>
<dbReference type="EMBL" id="UXUI01009902">
    <property type="protein sequence ID" value="VDD94479.1"/>
    <property type="molecule type" value="Genomic_DNA"/>
</dbReference>
<feature type="signal peptide" evidence="4">
    <location>
        <begin position="1"/>
        <end position="21"/>
    </location>
</feature>
<reference evidence="8" key="1">
    <citation type="submission" date="2017-02" db="UniProtKB">
        <authorList>
            <consortium name="WormBaseParasite"/>
        </authorList>
    </citation>
    <scope>IDENTIFICATION</scope>
</reference>
<sequence>MFFRLILLVLLFTCIFRHLKIHLGDKIDVDKEAWNPDKEIFHYFSMHDLNKDDVIDGLEVINAVTHDHEEHGAPQQAKETISDEALESVVDQLLKDIDINDDGLIDYSEYVLQQKRA</sequence>
<feature type="domain" description="EF-hand" evidence="5">
    <location>
        <begin position="35"/>
        <end position="70"/>
    </location>
</feature>
<dbReference type="PROSITE" id="PS00018">
    <property type="entry name" value="EF_HAND_1"/>
    <property type="match status" value="2"/>
</dbReference>
<dbReference type="GO" id="GO:0005509">
    <property type="term" value="F:calcium ion binding"/>
    <property type="evidence" value="ECO:0007669"/>
    <property type="project" value="InterPro"/>
</dbReference>
<dbReference type="SUPFAM" id="SSF47473">
    <property type="entry name" value="EF-hand"/>
    <property type="match status" value="1"/>
</dbReference>
<organism evidence="8">
    <name type="scientific">Enterobius vermicularis</name>
    <name type="common">Human pinworm</name>
    <dbReference type="NCBI Taxonomy" id="51028"/>
    <lineage>
        <taxon>Eukaryota</taxon>
        <taxon>Metazoa</taxon>
        <taxon>Ecdysozoa</taxon>
        <taxon>Nematoda</taxon>
        <taxon>Chromadorea</taxon>
        <taxon>Rhabditida</taxon>
        <taxon>Spirurina</taxon>
        <taxon>Oxyuridomorpha</taxon>
        <taxon>Oxyuroidea</taxon>
        <taxon>Oxyuridae</taxon>
        <taxon>Enterobius</taxon>
    </lineage>
</organism>
<dbReference type="PROSITE" id="PS50222">
    <property type="entry name" value="EF_HAND_2"/>
    <property type="match status" value="2"/>
</dbReference>
<feature type="chain" id="PRO_5043122999" evidence="4">
    <location>
        <begin position="22"/>
        <end position="117"/>
    </location>
</feature>
<dbReference type="PANTHER" id="PTHR23104">
    <property type="entry name" value="MULTIPLE COAGULATION FACTOR DEFICIENCY PROTEIN 2 NEURAL STEM CELL DERIVED NEURONAL SURVIVAL PROTEIN"/>
    <property type="match status" value="1"/>
</dbReference>
<evidence type="ECO:0000313" key="6">
    <source>
        <dbReference type="EMBL" id="VDD94479.1"/>
    </source>
</evidence>
<evidence type="ECO:0000313" key="7">
    <source>
        <dbReference type="Proteomes" id="UP000274131"/>
    </source>
</evidence>
<dbReference type="STRING" id="51028.A0A0N4VGD5"/>
<evidence type="ECO:0000313" key="8">
    <source>
        <dbReference type="WBParaSite" id="EVEC_0000984501-mRNA-1"/>
    </source>
</evidence>
<keyword evidence="7" id="KW-1185">Reference proteome</keyword>
<accession>A0A0N4VGD5</accession>
<protein>
    <submittedName>
        <fullName evidence="8">EF-hand domain-containing protein</fullName>
    </submittedName>
</protein>
<proteinExistence type="predicted"/>
<dbReference type="Gene3D" id="1.10.238.10">
    <property type="entry name" value="EF-hand"/>
    <property type="match status" value="1"/>
</dbReference>
<reference evidence="6 7" key="2">
    <citation type="submission" date="2018-10" db="EMBL/GenBank/DDBJ databases">
        <authorList>
            <consortium name="Pathogen Informatics"/>
        </authorList>
    </citation>
    <scope>NUCLEOTIDE SEQUENCE [LARGE SCALE GENOMIC DNA]</scope>
</reference>
<evidence type="ECO:0000256" key="1">
    <source>
        <dbReference type="ARBA" id="ARBA00022729"/>
    </source>
</evidence>
<evidence type="ECO:0000256" key="2">
    <source>
        <dbReference type="ARBA" id="ARBA00022737"/>
    </source>
</evidence>
<evidence type="ECO:0000256" key="4">
    <source>
        <dbReference type="SAM" id="SignalP"/>
    </source>
</evidence>
<keyword evidence="1 4" id="KW-0732">Signal</keyword>
<evidence type="ECO:0000256" key="3">
    <source>
        <dbReference type="ARBA" id="ARBA00022837"/>
    </source>
</evidence>
<dbReference type="WBParaSite" id="EVEC_0000984501-mRNA-1">
    <property type="protein sequence ID" value="EVEC_0000984501-mRNA-1"/>
    <property type="gene ID" value="EVEC_0000984501"/>
</dbReference>
<keyword evidence="3" id="KW-0106">Calcium</keyword>
<gene>
    <name evidence="6" type="ORF">EVEC_LOCUS9230</name>
</gene>
<dbReference type="InterPro" id="IPR018247">
    <property type="entry name" value="EF_Hand_1_Ca_BS"/>
</dbReference>